<dbReference type="PANTHER" id="PTHR32308:SF0">
    <property type="entry name" value="HPCH_HPAI ALDOLASE_CITRATE LYASE DOMAIN-CONTAINING PROTEIN"/>
    <property type="match status" value="1"/>
</dbReference>
<evidence type="ECO:0000256" key="2">
    <source>
        <dbReference type="ARBA" id="ARBA00022723"/>
    </source>
</evidence>
<organism evidence="5 6">
    <name type="scientific">Ramlibacter alkalitolerans</name>
    <dbReference type="NCBI Taxonomy" id="2039631"/>
    <lineage>
        <taxon>Bacteria</taxon>
        <taxon>Pseudomonadati</taxon>
        <taxon>Pseudomonadota</taxon>
        <taxon>Betaproteobacteria</taxon>
        <taxon>Burkholderiales</taxon>
        <taxon>Comamonadaceae</taxon>
        <taxon>Ramlibacter</taxon>
    </lineage>
</organism>
<dbReference type="InterPro" id="IPR040442">
    <property type="entry name" value="Pyrv_kinase-like_dom_sf"/>
</dbReference>
<keyword evidence="6" id="KW-1185">Reference proteome</keyword>
<evidence type="ECO:0000256" key="3">
    <source>
        <dbReference type="ARBA" id="ARBA00022842"/>
    </source>
</evidence>
<dbReference type="Gene3D" id="3.20.20.60">
    <property type="entry name" value="Phosphoenolpyruvate-binding domains"/>
    <property type="match status" value="1"/>
</dbReference>
<dbReference type="InterPro" id="IPR005000">
    <property type="entry name" value="Aldolase/citrate-lyase_domain"/>
</dbReference>
<dbReference type="Proteomes" id="UP000622707">
    <property type="component" value="Unassembled WGS sequence"/>
</dbReference>
<evidence type="ECO:0000259" key="4">
    <source>
        <dbReference type="Pfam" id="PF03328"/>
    </source>
</evidence>
<evidence type="ECO:0000256" key="1">
    <source>
        <dbReference type="ARBA" id="ARBA00001946"/>
    </source>
</evidence>
<keyword evidence="2" id="KW-0479">Metal-binding</keyword>
<feature type="domain" description="HpcH/HpaI aldolase/citrate lyase" evidence="4">
    <location>
        <begin position="5"/>
        <end position="223"/>
    </location>
</feature>
<dbReference type="InterPro" id="IPR015813">
    <property type="entry name" value="Pyrv/PenolPyrv_kinase-like_dom"/>
</dbReference>
<name>A0ABS1JKX5_9BURK</name>
<reference evidence="5 6" key="1">
    <citation type="journal article" date="2017" name="Int. J. Syst. Evol. Microbiol.">
        <title>Ramlibacter alkalitolerans sp. nov., alkali-tolerant bacterium isolated from soil of ginseng.</title>
        <authorList>
            <person name="Lee D.H."/>
            <person name="Cha C.J."/>
        </authorList>
    </citation>
    <scope>NUCLEOTIDE SEQUENCE [LARGE SCALE GENOMIC DNA]</scope>
    <source>
        <strain evidence="5 6">KACC 19305</strain>
    </source>
</reference>
<dbReference type="RefSeq" id="WP_201687813.1">
    <property type="nucleotide sequence ID" value="NZ_JAEQND010000003.1"/>
</dbReference>
<dbReference type="PANTHER" id="PTHR32308">
    <property type="entry name" value="LYASE BETA SUBUNIT, PUTATIVE (AFU_ORTHOLOGUE AFUA_4G13030)-RELATED"/>
    <property type="match status" value="1"/>
</dbReference>
<dbReference type="InterPro" id="IPR011206">
    <property type="entry name" value="Citrate_lyase_beta/mcl1/mcl2"/>
</dbReference>
<dbReference type="SUPFAM" id="SSF51621">
    <property type="entry name" value="Phosphoenolpyruvate/pyruvate domain"/>
    <property type="match status" value="1"/>
</dbReference>
<protein>
    <submittedName>
        <fullName evidence="5">CoA ester lyase</fullName>
    </submittedName>
</protein>
<keyword evidence="3" id="KW-0460">Magnesium</keyword>
<keyword evidence="5" id="KW-0456">Lyase</keyword>
<gene>
    <name evidence="5" type="ORF">JI746_05505</name>
</gene>
<evidence type="ECO:0000313" key="5">
    <source>
        <dbReference type="EMBL" id="MBL0424561.1"/>
    </source>
</evidence>
<comment type="cofactor">
    <cofactor evidence="1">
        <name>Mg(2+)</name>
        <dbReference type="ChEBI" id="CHEBI:18420"/>
    </cofactor>
</comment>
<proteinExistence type="predicted"/>
<dbReference type="GO" id="GO:0016829">
    <property type="term" value="F:lyase activity"/>
    <property type="evidence" value="ECO:0007669"/>
    <property type="project" value="UniProtKB-KW"/>
</dbReference>
<evidence type="ECO:0000313" key="6">
    <source>
        <dbReference type="Proteomes" id="UP000622707"/>
    </source>
</evidence>
<accession>A0ABS1JKX5</accession>
<dbReference type="EMBL" id="JAEQND010000003">
    <property type="protein sequence ID" value="MBL0424561.1"/>
    <property type="molecule type" value="Genomic_DNA"/>
</dbReference>
<comment type="caution">
    <text evidence="5">The sequence shown here is derived from an EMBL/GenBank/DDBJ whole genome shotgun (WGS) entry which is preliminary data.</text>
</comment>
<dbReference type="Pfam" id="PF03328">
    <property type="entry name" value="HpcH_HpaI"/>
    <property type="match status" value="1"/>
</dbReference>
<sequence length="293" mass="31929">MPVFRSFLFAPGNHPRRVEKCLTLGADAVILDLEDAVANSEKVATRAIVVEALGRPRPCRGYVRVNALGTQWSHGDFVAVVAKGVDGIVLPKVESAADLQTGEWLLGALEREHGLPEGSIDLVPIIETAAGYCNIAEIARAAKRTRRLSFGAGDFTLDLGITWSADETELLPYRSTLVAQSRAAGLEPPIDTVWVSLNDREGFARSVQRAKALGFQGKLCIHPDQVPVVNECFRPTDSELSHARRVLDAFAQAERDGLAAIQVDGQFVDYPIVYRAQRLIERADAITQAARPH</sequence>
<dbReference type="PIRSF" id="PIRSF015582">
    <property type="entry name" value="Cit_lyase_B"/>
    <property type="match status" value="1"/>
</dbReference>